<accession>A0ABR8NZY5</accession>
<comment type="caution">
    <text evidence="1">The sequence shown here is derived from an EMBL/GenBank/DDBJ whole genome shotgun (WGS) entry which is preliminary data.</text>
</comment>
<organism evidence="1 2">
    <name type="scientific">Marinomonas colpomeniae</name>
    <dbReference type="NCBI Taxonomy" id="2774408"/>
    <lineage>
        <taxon>Bacteria</taxon>
        <taxon>Pseudomonadati</taxon>
        <taxon>Pseudomonadota</taxon>
        <taxon>Gammaproteobacteria</taxon>
        <taxon>Oceanospirillales</taxon>
        <taxon>Oceanospirillaceae</taxon>
        <taxon>Marinomonas</taxon>
    </lineage>
</organism>
<reference evidence="1 2" key="1">
    <citation type="submission" date="2020-09" db="EMBL/GenBank/DDBJ databases">
        <title>Marinomonas sp. nov., isolated from the cysticercosis algae of Qingdao, China.</title>
        <authorList>
            <person name="Sun X."/>
        </authorList>
    </citation>
    <scope>NUCLEOTIDE SEQUENCE [LARGE SCALE GENOMIC DNA]</scope>
    <source>
        <strain evidence="1 2">SM2066</strain>
    </source>
</reference>
<keyword evidence="2" id="KW-1185">Reference proteome</keyword>
<dbReference type="RefSeq" id="WP_191594128.1">
    <property type="nucleotide sequence ID" value="NZ_JACYFC010000002.1"/>
</dbReference>
<dbReference type="Proteomes" id="UP000604161">
    <property type="component" value="Unassembled WGS sequence"/>
</dbReference>
<evidence type="ECO:0000313" key="1">
    <source>
        <dbReference type="EMBL" id="MBD5770748.1"/>
    </source>
</evidence>
<proteinExistence type="predicted"/>
<name>A0ABR8NZY5_9GAMM</name>
<protein>
    <submittedName>
        <fullName evidence="1">Abi family protein</fullName>
    </submittedName>
</protein>
<evidence type="ECO:0000313" key="2">
    <source>
        <dbReference type="Proteomes" id="UP000604161"/>
    </source>
</evidence>
<dbReference type="EMBL" id="JACYFC010000002">
    <property type="protein sequence ID" value="MBD5770748.1"/>
    <property type="molecule type" value="Genomic_DNA"/>
</dbReference>
<sequence>MSHTAIEQTLSVKRFSTYRQAVIAEDGIDRSAKALQLYEWNAELSSRFFFPLHIYEVAMRNAISDAITIRYGQDWPTNTVFQNSLNDSDKGALLSAINRDYQGVGKLLPEMKFVWFENMLTRRHDGRIWKPYIAQAFPNAPTTMTPQDIRKALKEACYIIRKFRNRCGHHEPIFNNATLHDVYPFIVQSLDWRCVHTQQWMNKKQSVTELLANQII</sequence>
<gene>
    <name evidence="1" type="ORF">IF202_06760</name>
</gene>